<evidence type="ECO:0008006" key="16">
    <source>
        <dbReference type="Google" id="ProtNLM"/>
    </source>
</evidence>
<comment type="cofactor">
    <cofactor evidence="1 12">
        <name>heme</name>
        <dbReference type="ChEBI" id="CHEBI:30413"/>
    </cofactor>
</comment>
<name>A0A2Z7DF43_9LAMI</name>
<dbReference type="OrthoDB" id="874162at2759"/>
<dbReference type="InterPro" id="IPR001128">
    <property type="entry name" value="Cyt_P450"/>
</dbReference>
<dbReference type="GO" id="GO:0020037">
    <property type="term" value="F:heme binding"/>
    <property type="evidence" value="ECO:0007669"/>
    <property type="project" value="InterPro"/>
</dbReference>
<dbReference type="PRINTS" id="PR00463">
    <property type="entry name" value="EP450I"/>
</dbReference>
<dbReference type="Gene3D" id="1.10.630.10">
    <property type="entry name" value="Cytochrome P450"/>
    <property type="match status" value="1"/>
</dbReference>
<evidence type="ECO:0000256" key="6">
    <source>
        <dbReference type="ARBA" id="ARBA00022723"/>
    </source>
</evidence>
<comment type="subcellular location">
    <subcellularLocation>
        <location evidence="2">Membrane</location>
        <topology evidence="2">Single-pass membrane protein</topology>
    </subcellularLocation>
</comment>
<keyword evidence="7" id="KW-1133">Transmembrane helix</keyword>
<dbReference type="PRINTS" id="PR00385">
    <property type="entry name" value="P450"/>
</dbReference>
<evidence type="ECO:0000256" key="3">
    <source>
        <dbReference type="ARBA" id="ARBA00010617"/>
    </source>
</evidence>
<evidence type="ECO:0000256" key="8">
    <source>
        <dbReference type="ARBA" id="ARBA00023002"/>
    </source>
</evidence>
<evidence type="ECO:0000313" key="14">
    <source>
        <dbReference type="EMBL" id="KZV57446.1"/>
    </source>
</evidence>
<dbReference type="GO" id="GO:0016705">
    <property type="term" value="F:oxidoreductase activity, acting on paired donors, with incorporation or reduction of molecular oxygen"/>
    <property type="evidence" value="ECO:0007669"/>
    <property type="project" value="InterPro"/>
</dbReference>
<evidence type="ECO:0000313" key="15">
    <source>
        <dbReference type="Proteomes" id="UP000250235"/>
    </source>
</evidence>
<sequence>MSLQLGKVQVLVVSSAKMAKEVLKTHDLAFCNRPPSLGFQKLSYNGLDIAFSEYNSSWRELRKICLLHLFSKKQAESFRPVREDEVLRMIKNIAAAASSGEDTCVNLSVTMLNLTSTLICRIAFGKRFDEKESERLRFDKLMIEAQAMQGGLFVSDYLPWFGWVLDKLSGMLSKLDKCFKDMDEFCQGVIDEHLHPNYRDKLVNPENILDLLIQLKEKNSSSIDMSWERIKAVLFDIFVAGTDTSAAVTVWAMSALTKNLDVMKKLQNEIRETVGDKGFVDEDDVPKLPYLKAVVKETLRLYPPAPLLLPRETLEECIIEGYTIPPKTKVLVNAWAIGRDPECWEVPNDFLPDRFLNSSIDVIGKDFEIIPFGAGRRGCPGISIGLATVDIALANLVYSFDWELPKGVSKEDIDTDVLPGITMHKKNPLCLLPRHYVRA</sequence>
<dbReference type="PANTHER" id="PTHR47955:SF22">
    <property type="entry name" value="CYTOCHROME P450 83B1-LIKE"/>
    <property type="match status" value="1"/>
</dbReference>
<dbReference type="PROSITE" id="PS00086">
    <property type="entry name" value="CYTOCHROME_P450"/>
    <property type="match status" value="1"/>
</dbReference>
<evidence type="ECO:0000256" key="1">
    <source>
        <dbReference type="ARBA" id="ARBA00001971"/>
    </source>
</evidence>
<evidence type="ECO:0000256" key="9">
    <source>
        <dbReference type="ARBA" id="ARBA00023004"/>
    </source>
</evidence>
<dbReference type="AlphaFoldDB" id="A0A2Z7DF43"/>
<keyword evidence="9 12" id="KW-0408">Iron</keyword>
<dbReference type="InterPro" id="IPR002401">
    <property type="entry name" value="Cyt_P450_E_grp-I"/>
</dbReference>
<evidence type="ECO:0000256" key="5">
    <source>
        <dbReference type="ARBA" id="ARBA00022692"/>
    </source>
</evidence>
<dbReference type="FunFam" id="1.10.630.10:FF:000011">
    <property type="entry name" value="Cytochrome P450 83B1"/>
    <property type="match status" value="1"/>
</dbReference>
<dbReference type="GO" id="GO:0016020">
    <property type="term" value="C:membrane"/>
    <property type="evidence" value="ECO:0007669"/>
    <property type="project" value="UniProtKB-SubCell"/>
</dbReference>
<dbReference type="Proteomes" id="UP000250235">
    <property type="component" value="Unassembled WGS sequence"/>
</dbReference>
<evidence type="ECO:0000256" key="11">
    <source>
        <dbReference type="ARBA" id="ARBA00023136"/>
    </source>
</evidence>
<evidence type="ECO:0000256" key="10">
    <source>
        <dbReference type="ARBA" id="ARBA00023033"/>
    </source>
</evidence>
<protein>
    <recommendedName>
        <fullName evidence="16">Cytochrome P450 71A1-like</fullName>
    </recommendedName>
</protein>
<keyword evidence="11" id="KW-0472">Membrane</keyword>
<dbReference type="SUPFAM" id="SSF48264">
    <property type="entry name" value="Cytochrome P450"/>
    <property type="match status" value="1"/>
</dbReference>
<evidence type="ECO:0000256" key="13">
    <source>
        <dbReference type="RuleBase" id="RU000461"/>
    </source>
</evidence>
<dbReference type="InterPro" id="IPR036396">
    <property type="entry name" value="Cyt_P450_sf"/>
</dbReference>
<keyword evidence="8 13" id="KW-0560">Oxidoreductase</keyword>
<dbReference type="GO" id="GO:0004497">
    <property type="term" value="F:monooxygenase activity"/>
    <property type="evidence" value="ECO:0007669"/>
    <property type="project" value="UniProtKB-KW"/>
</dbReference>
<dbReference type="Pfam" id="PF00067">
    <property type="entry name" value="p450"/>
    <property type="match status" value="1"/>
</dbReference>
<keyword evidence="4 12" id="KW-0349">Heme</keyword>
<dbReference type="CDD" id="cd11072">
    <property type="entry name" value="CYP71-like"/>
    <property type="match status" value="1"/>
</dbReference>
<feature type="binding site" description="axial binding residue" evidence="12">
    <location>
        <position position="379"/>
    </location>
    <ligand>
        <name>heme</name>
        <dbReference type="ChEBI" id="CHEBI:30413"/>
    </ligand>
    <ligandPart>
        <name>Fe</name>
        <dbReference type="ChEBI" id="CHEBI:18248"/>
    </ligandPart>
</feature>
<keyword evidence="10 13" id="KW-0503">Monooxygenase</keyword>
<keyword evidence="15" id="KW-1185">Reference proteome</keyword>
<evidence type="ECO:0000256" key="12">
    <source>
        <dbReference type="PIRSR" id="PIRSR602401-1"/>
    </source>
</evidence>
<organism evidence="14 15">
    <name type="scientific">Dorcoceras hygrometricum</name>
    <dbReference type="NCBI Taxonomy" id="472368"/>
    <lineage>
        <taxon>Eukaryota</taxon>
        <taxon>Viridiplantae</taxon>
        <taxon>Streptophyta</taxon>
        <taxon>Embryophyta</taxon>
        <taxon>Tracheophyta</taxon>
        <taxon>Spermatophyta</taxon>
        <taxon>Magnoliopsida</taxon>
        <taxon>eudicotyledons</taxon>
        <taxon>Gunneridae</taxon>
        <taxon>Pentapetalae</taxon>
        <taxon>asterids</taxon>
        <taxon>lamiids</taxon>
        <taxon>Lamiales</taxon>
        <taxon>Gesneriaceae</taxon>
        <taxon>Didymocarpoideae</taxon>
        <taxon>Trichosporeae</taxon>
        <taxon>Loxocarpinae</taxon>
        <taxon>Dorcoceras</taxon>
    </lineage>
</organism>
<reference evidence="14 15" key="1">
    <citation type="journal article" date="2015" name="Proc. Natl. Acad. Sci. U.S.A.">
        <title>The resurrection genome of Boea hygrometrica: A blueprint for survival of dehydration.</title>
        <authorList>
            <person name="Xiao L."/>
            <person name="Yang G."/>
            <person name="Zhang L."/>
            <person name="Yang X."/>
            <person name="Zhao S."/>
            <person name="Ji Z."/>
            <person name="Zhou Q."/>
            <person name="Hu M."/>
            <person name="Wang Y."/>
            <person name="Chen M."/>
            <person name="Xu Y."/>
            <person name="Jin H."/>
            <person name="Xiao X."/>
            <person name="Hu G."/>
            <person name="Bao F."/>
            <person name="Hu Y."/>
            <person name="Wan P."/>
            <person name="Li L."/>
            <person name="Deng X."/>
            <person name="Kuang T."/>
            <person name="Xiang C."/>
            <person name="Zhu J.K."/>
            <person name="Oliver M.J."/>
            <person name="He Y."/>
        </authorList>
    </citation>
    <scope>NUCLEOTIDE SEQUENCE [LARGE SCALE GENOMIC DNA]</scope>
    <source>
        <strain evidence="15">cv. XS01</strain>
    </source>
</reference>
<evidence type="ECO:0000256" key="4">
    <source>
        <dbReference type="ARBA" id="ARBA00022617"/>
    </source>
</evidence>
<gene>
    <name evidence="14" type="ORF">F511_29227</name>
</gene>
<dbReference type="GO" id="GO:0005506">
    <property type="term" value="F:iron ion binding"/>
    <property type="evidence" value="ECO:0007669"/>
    <property type="project" value="InterPro"/>
</dbReference>
<dbReference type="EMBL" id="KQ987289">
    <property type="protein sequence ID" value="KZV57446.1"/>
    <property type="molecule type" value="Genomic_DNA"/>
</dbReference>
<evidence type="ECO:0000256" key="2">
    <source>
        <dbReference type="ARBA" id="ARBA00004167"/>
    </source>
</evidence>
<comment type="similarity">
    <text evidence="3 13">Belongs to the cytochrome P450 family.</text>
</comment>
<keyword evidence="5" id="KW-0812">Transmembrane</keyword>
<dbReference type="PANTHER" id="PTHR47955">
    <property type="entry name" value="CYTOCHROME P450 FAMILY 71 PROTEIN"/>
    <property type="match status" value="1"/>
</dbReference>
<evidence type="ECO:0000256" key="7">
    <source>
        <dbReference type="ARBA" id="ARBA00022989"/>
    </source>
</evidence>
<keyword evidence="6 12" id="KW-0479">Metal-binding</keyword>
<dbReference type="InterPro" id="IPR017972">
    <property type="entry name" value="Cyt_P450_CS"/>
</dbReference>
<accession>A0A2Z7DF43</accession>
<proteinExistence type="inferred from homology"/>